<evidence type="ECO:0000256" key="3">
    <source>
        <dbReference type="ARBA" id="ARBA00023295"/>
    </source>
</evidence>
<protein>
    <submittedName>
        <fullName evidence="10">DUF4982 domain-containing protein</fullName>
    </submittedName>
</protein>
<dbReference type="SUPFAM" id="SSF49303">
    <property type="entry name" value="beta-Galactosidase/glucuronidase domain"/>
    <property type="match status" value="1"/>
</dbReference>
<evidence type="ECO:0000259" key="8">
    <source>
        <dbReference type="Pfam" id="PF11721"/>
    </source>
</evidence>
<dbReference type="InterPro" id="IPR051913">
    <property type="entry name" value="GH2_Domain-Containing"/>
</dbReference>
<organism evidence="10 11">
    <name type="scientific">Novosphingobium flavum</name>
    <dbReference type="NCBI Taxonomy" id="1778672"/>
    <lineage>
        <taxon>Bacteria</taxon>
        <taxon>Pseudomonadati</taxon>
        <taxon>Pseudomonadota</taxon>
        <taxon>Alphaproteobacteria</taxon>
        <taxon>Sphingomonadales</taxon>
        <taxon>Sphingomonadaceae</taxon>
        <taxon>Novosphingobium</taxon>
    </lineage>
</organism>
<gene>
    <name evidence="10" type="ORF">H7F51_17475</name>
</gene>
<dbReference type="Proteomes" id="UP000566813">
    <property type="component" value="Unassembled WGS sequence"/>
</dbReference>
<dbReference type="InterPro" id="IPR036156">
    <property type="entry name" value="Beta-gal/glucu_dom_sf"/>
</dbReference>
<feature type="chain" id="PRO_5030592764" evidence="4">
    <location>
        <begin position="19"/>
        <end position="892"/>
    </location>
</feature>
<comment type="similarity">
    <text evidence="1">Belongs to the glycosyl hydrolase 2 family.</text>
</comment>
<dbReference type="Gene3D" id="2.60.40.10">
    <property type="entry name" value="Immunoglobulins"/>
    <property type="match status" value="2"/>
</dbReference>
<evidence type="ECO:0000259" key="5">
    <source>
        <dbReference type="Pfam" id="PF00703"/>
    </source>
</evidence>
<dbReference type="Pfam" id="PF00703">
    <property type="entry name" value="Glyco_hydro_2"/>
    <property type="match status" value="1"/>
</dbReference>
<dbReference type="GO" id="GO:0005975">
    <property type="term" value="P:carbohydrate metabolic process"/>
    <property type="evidence" value="ECO:0007669"/>
    <property type="project" value="InterPro"/>
</dbReference>
<evidence type="ECO:0000259" key="9">
    <source>
        <dbReference type="Pfam" id="PF16355"/>
    </source>
</evidence>
<dbReference type="InterPro" id="IPR017853">
    <property type="entry name" value="GH"/>
</dbReference>
<keyword evidence="4" id="KW-0732">Signal</keyword>
<feature type="domain" description="Glycoside hydrolase family 2 catalytic" evidence="6">
    <location>
        <begin position="330"/>
        <end position="642"/>
    </location>
</feature>
<feature type="domain" description="Malectin" evidence="8">
    <location>
        <begin position="795"/>
        <end position="872"/>
    </location>
</feature>
<dbReference type="InterPro" id="IPR006103">
    <property type="entry name" value="Glyco_hydro_2_cat"/>
</dbReference>
<dbReference type="SUPFAM" id="SSF51445">
    <property type="entry name" value="(Trans)glycosidases"/>
    <property type="match status" value="1"/>
</dbReference>
<feature type="domain" description="Glycoside hydrolase family 2 immunoglobulin-like beta-sandwich" evidence="5">
    <location>
        <begin position="215"/>
        <end position="321"/>
    </location>
</feature>
<keyword evidence="11" id="KW-1185">Reference proteome</keyword>
<dbReference type="InterPro" id="IPR021720">
    <property type="entry name" value="Malectin_dom"/>
</dbReference>
<sequence length="892" mass="96160">MGLALAALVPGVIGPAHAAGTVASARAETPEVRTVTELAQGWRFRKGGEPAFDAAADDSAWERVSVPHTWNRVGVYEAAAGVPGSGGRQIDKYMGAGWYRLTFTAPQPRSGGRFWLEFDAASRTAEVWLNAKRLGAHQGGFARFRFDATDAIRPGAGNLLAVKVDNSTPAPGGATADTLPLVGDFFVQGGLYRPVRLIETGPVHFALDDFGGPGVYARTEAVEAGSARVSVLARLSNQGRAAAKGMVTARLVRADGAVAAETSQKVRLTGSGAGEARLDLAVPSPRLWQGTSDPYLYTLRTELRDGRGRLLDVKSESFGIRQFRIDPAQGFFINGRHVPLHGVGLHQDSMESGWAMSREQIADRMATIRDMGANTIRLTHYQHGQPIHDLADRYGLVLWDEIALVTAWTLDEAQGEAPPAIRAQARRQLQELIRQNYNHVSVAVWGIANEVDFGPNRPDFFGKAAPAQPVDPSPLLADLAAIVAAEDPSRPATLATCCEGQGQRGVPVVAKMTPVAAANRYFGWYYGKPDQLGPHLDALHAERGDQPQALTEYGAGGALSLHTDNVLGGAVDSGGHDQPEEYQAWVHEQSWPQLAARPHVWATWLWNAFDFATVTRTEGDTRDINTKGLVSYDGRIRKDAFYYYRAQWSAEPTVHIAGRRYVDRAYPVADVRVYSNAPATELKLNGRSLGLRSDCPNRICIWAATPLQPGENRLEAVGSFANGPTSDAIVWQLDPTRRATYRIDSGALIGAPGFGSDAFFSGGQANSADRRPRGRPAVLAPIVPAEQRVPLASYREGEFSYRLPLPPGEYRVTLHFVEPAAKPGERVFDVRANGAVQVEALDIAASAAAPFAEVTRSFAVKLAQGPLDLAFVPRQGKAIVSAIEVVPVGPAR</sequence>
<dbReference type="GO" id="GO:0004553">
    <property type="term" value="F:hydrolase activity, hydrolyzing O-glycosyl compounds"/>
    <property type="evidence" value="ECO:0007669"/>
    <property type="project" value="InterPro"/>
</dbReference>
<evidence type="ECO:0000256" key="4">
    <source>
        <dbReference type="SAM" id="SignalP"/>
    </source>
</evidence>
<dbReference type="Gene3D" id="2.60.120.430">
    <property type="entry name" value="Galactose-binding lectin"/>
    <property type="match status" value="1"/>
</dbReference>
<dbReference type="Pfam" id="PF02836">
    <property type="entry name" value="Glyco_hydro_2_C"/>
    <property type="match status" value="1"/>
</dbReference>
<evidence type="ECO:0000256" key="1">
    <source>
        <dbReference type="ARBA" id="ARBA00007401"/>
    </source>
</evidence>
<dbReference type="InterPro" id="IPR006102">
    <property type="entry name" value="Ig-like_GH2"/>
</dbReference>
<dbReference type="InterPro" id="IPR008979">
    <property type="entry name" value="Galactose-bd-like_sf"/>
</dbReference>
<evidence type="ECO:0000313" key="10">
    <source>
        <dbReference type="EMBL" id="MBC2667312.1"/>
    </source>
</evidence>
<evidence type="ECO:0000256" key="2">
    <source>
        <dbReference type="ARBA" id="ARBA00022801"/>
    </source>
</evidence>
<dbReference type="AlphaFoldDB" id="A0A7X1FVT8"/>
<accession>A0A7X1FVT8</accession>
<dbReference type="Pfam" id="PF16355">
    <property type="entry name" value="DUF4982"/>
    <property type="match status" value="1"/>
</dbReference>
<dbReference type="PANTHER" id="PTHR42732">
    <property type="entry name" value="BETA-GALACTOSIDASE"/>
    <property type="match status" value="1"/>
</dbReference>
<evidence type="ECO:0000313" key="11">
    <source>
        <dbReference type="Proteomes" id="UP000566813"/>
    </source>
</evidence>
<dbReference type="InterPro" id="IPR006104">
    <property type="entry name" value="Glyco_hydro_2_N"/>
</dbReference>
<reference evidence="10 11" key="1">
    <citation type="submission" date="2020-08" db="EMBL/GenBank/DDBJ databases">
        <title>The genome sequence of type strain Novosphingobium flavum NBRC 111647.</title>
        <authorList>
            <person name="Liu Y."/>
        </authorList>
    </citation>
    <scope>NUCLEOTIDE SEQUENCE [LARGE SCALE GENOMIC DNA]</scope>
    <source>
        <strain evidence="10 11">NBRC 111647</strain>
    </source>
</reference>
<dbReference type="PRINTS" id="PR00132">
    <property type="entry name" value="GLHYDRLASE2"/>
</dbReference>
<keyword evidence="3" id="KW-0326">Glycosidase</keyword>
<feature type="domain" description="DUF4982" evidence="9">
    <location>
        <begin position="669"/>
        <end position="723"/>
    </location>
</feature>
<name>A0A7X1FVT8_9SPHN</name>
<evidence type="ECO:0000259" key="7">
    <source>
        <dbReference type="Pfam" id="PF02837"/>
    </source>
</evidence>
<dbReference type="Gene3D" id="3.20.20.80">
    <property type="entry name" value="Glycosidases"/>
    <property type="match status" value="1"/>
</dbReference>
<dbReference type="InterPro" id="IPR032311">
    <property type="entry name" value="DUF4982"/>
</dbReference>
<dbReference type="InterPro" id="IPR006101">
    <property type="entry name" value="Glyco_hydro_2"/>
</dbReference>
<feature type="domain" description="Glycosyl hydrolases family 2 sugar binding" evidence="7">
    <location>
        <begin position="63"/>
        <end position="199"/>
    </location>
</feature>
<dbReference type="SUPFAM" id="SSF49785">
    <property type="entry name" value="Galactose-binding domain-like"/>
    <property type="match status" value="2"/>
</dbReference>
<dbReference type="Pfam" id="PF02837">
    <property type="entry name" value="Glyco_hydro_2_N"/>
    <property type="match status" value="1"/>
</dbReference>
<dbReference type="EMBL" id="JACLAW010000017">
    <property type="protein sequence ID" value="MBC2667312.1"/>
    <property type="molecule type" value="Genomic_DNA"/>
</dbReference>
<dbReference type="PANTHER" id="PTHR42732:SF1">
    <property type="entry name" value="BETA-MANNOSIDASE"/>
    <property type="match status" value="1"/>
</dbReference>
<dbReference type="Gene3D" id="2.60.120.260">
    <property type="entry name" value="Galactose-binding domain-like"/>
    <property type="match status" value="1"/>
</dbReference>
<dbReference type="Pfam" id="PF11721">
    <property type="entry name" value="Malectin"/>
    <property type="match status" value="1"/>
</dbReference>
<dbReference type="InterPro" id="IPR013783">
    <property type="entry name" value="Ig-like_fold"/>
</dbReference>
<proteinExistence type="inferred from homology"/>
<keyword evidence="2" id="KW-0378">Hydrolase</keyword>
<feature type="signal peptide" evidence="4">
    <location>
        <begin position="1"/>
        <end position="18"/>
    </location>
</feature>
<evidence type="ECO:0000259" key="6">
    <source>
        <dbReference type="Pfam" id="PF02836"/>
    </source>
</evidence>
<comment type="caution">
    <text evidence="10">The sequence shown here is derived from an EMBL/GenBank/DDBJ whole genome shotgun (WGS) entry which is preliminary data.</text>
</comment>